<dbReference type="Proteomes" id="UP000029628">
    <property type="component" value="Unassembled WGS sequence"/>
</dbReference>
<proteinExistence type="predicted"/>
<comment type="caution">
    <text evidence="1">The sequence shown here is derived from an EMBL/GenBank/DDBJ whole genome shotgun (WGS) entry which is preliminary data.</text>
</comment>
<evidence type="ECO:0000313" key="1">
    <source>
        <dbReference type="EMBL" id="KGF47775.1"/>
    </source>
</evidence>
<sequence length="213" mass="23363">MENQNILTIKFNTVDDLATQVADWHERLNHQCKCMSEKPAVKVTAGTSLGLAESKLKDTFKKAIQKSSKKISEGITQLEAAGCNVKVLENESSASVEDVQVTNFEGKQAKTKKEESAKVVTESLAEPAPATTTTEEQAAIETPEQDAVLDVTTEPVDKKAFYKEFREWMGNDTARAKQAMTIFHKYGVNGKVSSDVLTDDIITDLKSTMAGEE</sequence>
<gene>
    <name evidence="1" type="ORF">HMPREF0872_03500</name>
</gene>
<reference evidence="1 2" key="1">
    <citation type="submission" date="2014-07" db="EMBL/GenBank/DDBJ databases">
        <authorList>
            <person name="McCorrison J."/>
            <person name="Sanka R."/>
            <person name="Torralba M."/>
            <person name="Gillis M."/>
            <person name="Haft D.H."/>
            <person name="Methe B."/>
            <person name="Sutton G."/>
            <person name="Nelson K.E."/>
        </authorList>
    </citation>
    <scope>NUCLEOTIDE SEQUENCE [LARGE SCALE GENOMIC DNA]</scope>
    <source>
        <strain evidence="1 2">DNF00314</strain>
    </source>
</reference>
<accession>A0A096ALZ4</accession>
<keyword evidence="2" id="KW-1185">Reference proteome</keyword>
<evidence type="ECO:0000313" key="2">
    <source>
        <dbReference type="Proteomes" id="UP000029628"/>
    </source>
</evidence>
<dbReference type="EMBL" id="JRNT01000007">
    <property type="protein sequence ID" value="KGF47775.1"/>
    <property type="molecule type" value="Genomic_DNA"/>
</dbReference>
<name>A0A096ALZ4_9FIRM</name>
<dbReference type="AlphaFoldDB" id="A0A096ALZ4"/>
<organism evidence="1 2">
    <name type="scientific">Veillonella montpellierensis DNF00314</name>
    <dbReference type="NCBI Taxonomy" id="1401067"/>
    <lineage>
        <taxon>Bacteria</taxon>
        <taxon>Bacillati</taxon>
        <taxon>Bacillota</taxon>
        <taxon>Negativicutes</taxon>
        <taxon>Veillonellales</taxon>
        <taxon>Veillonellaceae</taxon>
        <taxon>Veillonella</taxon>
    </lineage>
</organism>
<dbReference type="RefSeq" id="WP_038151836.1">
    <property type="nucleotide sequence ID" value="NZ_JRNT01000007.1"/>
</dbReference>
<protein>
    <submittedName>
        <fullName evidence="1">Uncharacterized protein</fullName>
    </submittedName>
</protein>